<keyword evidence="6 8" id="KW-0408">Iron</keyword>
<dbReference type="PRINTS" id="PR00463">
    <property type="entry name" value="EP450I"/>
</dbReference>
<sequence length="462" mass="53172">MYSLFSIAIPAIAAYLLALSVYRLYFSPLAKFPGPKLAALTRWYEFYFEIVQRGQFTFHISELHKQYGPIVRITPHELHVADSKFWNTLYGPGRTDKYDVFKQRQNIPGSIFATPESDLHRLRKAPLLPLFSKQRIYNFQPVIQEKLDILCSKIDEYVQSGKNFRINNALTAFSGDVITTYVFGEAYNHLQSPEFEENFHEPFMAASEAGHMANQFHWLWKLMERLPDSVVMLTQPIVMPVIRLERVSTIYLYTPSSNAMPLADRLTLQQDFDAKLKAIKAGTAKENPDHPTILFELIRSDLPPEEKTTRRLTDEAQLLVAAGLTTTAWAMSVTAFYIIQHKAIYEKLRAELERAIPDSNKSVSLQSVEKLPYLNACIREGLRLSYGVSARNPRLWDRPLKYAGWTIPPRTPVSLTIVDHNHNEEIFPDSWAFKPERWLDNPSMDQWFFSFGKGSRSCLGIK</sequence>
<dbReference type="PANTHER" id="PTHR24305:SF157">
    <property type="entry name" value="N-ACETYLTRYPTOPHAN 6-HYDROXYLASE IVOC-RELATED"/>
    <property type="match status" value="1"/>
</dbReference>
<evidence type="ECO:0000256" key="3">
    <source>
        <dbReference type="ARBA" id="ARBA00022617"/>
    </source>
</evidence>
<dbReference type="GO" id="GO:0020037">
    <property type="term" value="F:heme binding"/>
    <property type="evidence" value="ECO:0007669"/>
    <property type="project" value="InterPro"/>
</dbReference>
<dbReference type="Pfam" id="PF00067">
    <property type="entry name" value="p450"/>
    <property type="match status" value="1"/>
</dbReference>
<reference evidence="11 12" key="1">
    <citation type="submission" date="2022-12" db="EMBL/GenBank/DDBJ databases">
        <title>Genomic features and morphological characterization of a novel Knufia sp. strain isolated from spacecraft assembly facility.</title>
        <authorList>
            <person name="Teixeira M."/>
            <person name="Chander A.M."/>
            <person name="Stajich J.E."/>
            <person name="Venkateswaran K."/>
        </authorList>
    </citation>
    <scope>NUCLEOTIDE SEQUENCE [LARGE SCALE GENOMIC DNA]</scope>
    <source>
        <strain evidence="11 12">FJI-L2-BK-P2</strain>
    </source>
</reference>
<dbReference type="InterPro" id="IPR002401">
    <property type="entry name" value="Cyt_P450_E_grp-I"/>
</dbReference>
<comment type="similarity">
    <text evidence="2 9">Belongs to the cytochrome P450 family.</text>
</comment>
<protein>
    <recommendedName>
        <fullName evidence="13">Cytochrome P450</fullName>
    </recommendedName>
</protein>
<dbReference type="InterPro" id="IPR017972">
    <property type="entry name" value="Cyt_P450_CS"/>
</dbReference>
<keyword evidence="10" id="KW-0812">Transmembrane</keyword>
<evidence type="ECO:0000256" key="7">
    <source>
        <dbReference type="ARBA" id="ARBA00023033"/>
    </source>
</evidence>
<dbReference type="GO" id="GO:0016705">
    <property type="term" value="F:oxidoreductase activity, acting on paired donors, with incorporation or reduction of molecular oxygen"/>
    <property type="evidence" value="ECO:0007669"/>
    <property type="project" value="InterPro"/>
</dbReference>
<proteinExistence type="inferred from homology"/>
<dbReference type="GO" id="GO:0004497">
    <property type="term" value="F:monooxygenase activity"/>
    <property type="evidence" value="ECO:0007669"/>
    <property type="project" value="UniProtKB-KW"/>
</dbReference>
<keyword evidence="10" id="KW-1133">Transmembrane helix</keyword>
<dbReference type="InterPro" id="IPR036396">
    <property type="entry name" value="Cyt_P450_sf"/>
</dbReference>
<evidence type="ECO:0000256" key="10">
    <source>
        <dbReference type="SAM" id="Phobius"/>
    </source>
</evidence>
<evidence type="ECO:0008006" key="13">
    <source>
        <dbReference type="Google" id="ProtNLM"/>
    </source>
</evidence>
<dbReference type="Gene3D" id="1.10.630.10">
    <property type="entry name" value="Cytochrome P450"/>
    <property type="match status" value="1"/>
</dbReference>
<evidence type="ECO:0000256" key="5">
    <source>
        <dbReference type="ARBA" id="ARBA00023002"/>
    </source>
</evidence>
<evidence type="ECO:0000256" key="2">
    <source>
        <dbReference type="ARBA" id="ARBA00010617"/>
    </source>
</evidence>
<keyword evidence="10" id="KW-0472">Membrane</keyword>
<comment type="cofactor">
    <cofactor evidence="1 8">
        <name>heme</name>
        <dbReference type="ChEBI" id="CHEBI:30413"/>
    </cofactor>
</comment>
<evidence type="ECO:0000256" key="4">
    <source>
        <dbReference type="ARBA" id="ARBA00022723"/>
    </source>
</evidence>
<dbReference type="InterPro" id="IPR001128">
    <property type="entry name" value="Cyt_P450"/>
</dbReference>
<feature type="binding site" description="axial binding residue" evidence="8">
    <location>
        <position position="458"/>
    </location>
    <ligand>
        <name>heme</name>
        <dbReference type="ChEBI" id="CHEBI:30413"/>
    </ligand>
    <ligandPart>
        <name>Fe</name>
        <dbReference type="ChEBI" id="CHEBI:18248"/>
    </ligandPart>
</feature>
<evidence type="ECO:0000256" key="9">
    <source>
        <dbReference type="RuleBase" id="RU000461"/>
    </source>
</evidence>
<name>A0AAN8EPL6_9EURO</name>
<evidence type="ECO:0000256" key="1">
    <source>
        <dbReference type="ARBA" id="ARBA00001971"/>
    </source>
</evidence>
<dbReference type="EMBL" id="JAKLMC020000005">
    <property type="protein sequence ID" value="KAK5956033.1"/>
    <property type="molecule type" value="Genomic_DNA"/>
</dbReference>
<comment type="caution">
    <text evidence="11">The sequence shown here is derived from an EMBL/GenBank/DDBJ whole genome shotgun (WGS) entry which is preliminary data.</text>
</comment>
<gene>
    <name evidence="11" type="ORF">OHC33_002606</name>
</gene>
<keyword evidence="5 9" id="KW-0560">Oxidoreductase</keyword>
<organism evidence="11 12">
    <name type="scientific">Knufia fluminis</name>
    <dbReference type="NCBI Taxonomy" id="191047"/>
    <lineage>
        <taxon>Eukaryota</taxon>
        <taxon>Fungi</taxon>
        <taxon>Dikarya</taxon>
        <taxon>Ascomycota</taxon>
        <taxon>Pezizomycotina</taxon>
        <taxon>Eurotiomycetes</taxon>
        <taxon>Chaetothyriomycetidae</taxon>
        <taxon>Chaetothyriales</taxon>
        <taxon>Trichomeriaceae</taxon>
        <taxon>Knufia</taxon>
    </lineage>
</organism>
<dbReference type="CDD" id="cd11062">
    <property type="entry name" value="CYP58-like"/>
    <property type="match status" value="1"/>
</dbReference>
<keyword evidence="12" id="KW-1185">Reference proteome</keyword>
<dbReference type="PROSITE" id="PS00086">
    <property type="entry name" value="CYTOCHROME_P450"/>
    <property type="match status" value="1"/>
</dbReference>
<dbReference type="GO" id="GO:0005506">
    <property type="term" value="F:iron ion binding"/>
    <property type="evidence" value="ECO:0007669"/>
    <property type="project" value="InterPro"/>
</dbReference>
<dbReference type="SUPFAM" id="SSF48264">
    <property type="entry name" value="Cytochrome P450"/>
    <property type="match status" value="1"/>
</dbReference>
<dbReference type="Proteomes" id="UP001316803">
    <property type="component" value="Unassembled WGS sequence"/>
</dbReference>
<feature type="transmembrane region" description="Helical" evidence="10">
    <location>
        <begin position="318"/>
        <end position="339"/>
    </location>
</feature>
<accession>A0AAN8EPL6</accession>
<dbReference type="AlphaFoldDB" id="A0AAN8EPL6"/>
<dbReference type="InterPro" id="IPR050121">
    <property type="entry name" value="Cytochrome_P450_monoxygenase"/>
</dbReference>
<keyword evidence="3 8" id="KW-0349">Heme</keyword>
<evidence type="ECO:0000256" key="6">
    <source>
        <dbReference type="ARBA" id="ARBA00023004"/>
    </source>
</evidence>
<keyword evidence="4 8" id="KW-0479">Metal-binding</keyword>
<evidence type="ECO:0000256" key="8">
    <source>
        <dbReference type="PIRSR" id="PIRSR602401-1"/>
    </source>
</evidence>
<keyword evidence="7 9" id="KW-0503">Monooxygenase</keyword>
<dbReference type="PANTHER" id="PTHR24305">
    <property type="entry name" value="CYTOCHROME P450"/>
    <property type="match status" value="1"/>
</dbReference>
<evidence type="ECO:0000313" key="12">
    <source>
        <dbReference type="Proteomes" id="UP001316803"/>
    </source>
</evidence>
<evidence type="ECO:0000313" key="11">
    <source>
        <dbReference type="EMBL" id="KAK5956033.1"/>
    </source>
</evidence>